<gene>
    <name evidence="3" type="ORF">Aory04_001044300</name>
</gene>
<evidence type="ECO:0000313" key="4">
    <source>
        <dbReference type="Proteomes" id="UP001165205"/>
    </source>
</evidence>
<sequence>MADGGYLVPPSQDADKEQIWTETRKRLERFLPDLFKEIFPEMPPAQSTLTPTAPSPDLPMDDTPADEQPKEDQRSSDITEGGDGNDEQKDE</sequence>
<dbReference type="Proteomes" id="UP001165205">
    <property type="component" value="Unassembled WGS sequence"/>
</dbReference>
<dbReference type="Pfam" id="PF23325">
    <property type="entry name" value="TPR_28"/>
    <property type="match status" value="1"/>
</dbReference>
<evidence type="ECO:0000259" key="2">
    <source>
        <dbReference type="Pfam" id="PF23325"/>
    </source>
</evidence>
<accession>A0AAN4YTY9</accession>
<organism evidence="3 4">
    <name type="scientific">Aspergillus oryzae</name>
    <name type="common">Yellow koji mold</name>
    <dbReference type="NCBI Taxonomy" id="5062"/>
    <lineage>
        <taxon>Eukaryota</taxon>
        <taxon>Fungi</taxon>
        <taxon>Dikarya</taxon>
        <taxon>Ascomycota</taxon>
        <taxon>Pezizomycotina</taxon>
        <taxon>Eurotiomycetes</taxon>
        <taxon>Eurotiomycetidae</taxon>
        <taxon>Eurotiales</taxon>
        <taxon>Aspergillaceae</taxon>
        <taxon>Aspergillus</taxon>
        <taxon>Aspergillus subgen. Circumdati</taxon>
    </lineage>
</organism>
<name>A0AAN4YTY9_ASPOZ</name>
<feature type="domain" description="GBF1-like tetratricopeptide repeats" evidence="2">
    <location>
        <begin position="1"/>
        <end position="38"/>
    </location>
</feature>
<feature type="compositionally biased region" description="Basic and acidic residues" evidence="1">
    <location>
        <begin position="67"/>
        <end position="77"/>
    </location>
</feature>
<dbReference type="AlphaFoldDB" id="A0AAN4YTY9"/>
<evidence type="ECO:0000256" key="1">
    <source>
        <dbReference type="SAM" id="MobiDB-lite"/>
    </source>
</evidence>
<dbReference type="EMBL" id="BSYA01000161">
    <property type="protein sequence ID" value="GMG35202.1"/>
    <property type="molecule type" value="Genomic_DNA"/>
</dbReference>
<protein>
    <submittedName>
        <fullName evidence="3">Unnamed protein product</fullName>
    </submittedName>
</protein>
<reference evidence="3" key="1">
    <citation type="submission" date="2023-04" db="EMBL/GenBank/DDBJ databases">
        <title>Aspergillus oryzae NBRC 4228.</title>
        <authorList>
            <person name="Ichikawa N."/>
            <person name="Sato H."/>
            <person name="Tonouchi N."/>
        </authorList>
    </citation>
    <scope>NUCLEOTIDE SEQUENCE</scope>
    <source>
        <strain evidence="3">NBRC 4228</strain>
    </source>
</reference>
<comment type="caution">
    <text evidence="3">The sequence shown here is derived from an EMBL/GenBank/DDBJ whole genome shotgun (WGS) entry which is preliminary data.</text>
</comment>
<proteinExistence type="predicted"/>
<dbReference type="InterPro" id="IPR056604">
    <property type="entry name" value="GBF1-like_TPR"/>
</dbReference>
<evidence type="ECO:0000313" key="3">
    <source>
        <dbReference type="EMBL" id="GMG35202.1"/>
    </source>
</evidence>
<feature type="region of interest" description="Disordered" evidence="1">
    <location>
        <begin position="39"/>
        <end position="91"/>
    </location>
</feature>